<reference evidence="1 2" key="1">
    <citation type="submission" date="2018-09" db="EMBL/GenBank/DDBJ databases">
        <title>Genomic Encyclopedia of Type Strains, Phase III (KMG-III): the genomes of soil and plant-associated and newly described type strains.</title>
        <authorList>
            <person name="Whitman W."/>
        </authorList>
    </citation>
    <scope>NUCLEOTIDE SEQUENCE [LARGE SCALE GENOMIC DNA]</scope>
    <source>
        <strain evidence="1 2">CECT 7938</strain>
    </source>
</reference>
<dbReference type="AlphaFoldDB" id="A0A420BHS6"/>
<proteinExistence type="predicted"/>
<organism evidence="1 2">
    <name type="scientific">Sphingobacterium detergens</name>
    <dbReference type="NCBI Taxonomy" id="1145106"/>
    <lineage>
        <taxon>Bacteria</taxon>
        <taxon>Pseudomonadati</taxon>
        <taxon>Bacteroidota</taxon>
        <taxon>Sphingobacteriia</taxon>
        <taxon>Sphingobacteriales</taxon>
        <taxon>Sphingobacteriaceae</taxon>
        <taxon>Sphingobacterium</taxon>
    </lineage>
</organism>
<protein>
    <submittedName>
        <fullName evidence="1">Uncharacterized protein</fullName>
    </submittedName>
</protein>
<accession>A0A420BHS6</accession>
<evidence type="ECO:0000313" key="1">
    <source>
        <dbReference type="EMBL" id="RKE56314.1"/>
    </source>
</evidence>
<comment type="caution">
    <text evidence="1">The sequence shown here is derived from an EMBL/GenBank/DDBJ whole genome shotgun (WGS) entry which is preliminary data.</text>
</comment>
<sequence>MYKLVILSLFLIGCTETKNKTSNSHGVMKDVVIKSIEVINTGGQLGSHSRMLIDRDSTHYRLTVAANPADNSEYHKKTVPKDWKDLTAQINLAEFRSSEEGKSIQPVDGVDTQIIIISDVDTISKMNAYNNKIWKSIVEHVYQHKK</sequence>
<keyword evidence="2" id="KW-1185">Reference proteome</keyword>
<gene>
    <name evidence="1" type="ORF">DFQ12_1171</name>
</gene>
<dbReference type="OrthoDB" id="1256023at2"/>
<evidence type="ECO:0000313" key="2">
    <source>
        <dbReference type="Proteomes" id="UP000286246"/>
    </source>
</evidence>
<name>A0A420BHS6_SPHD1</name>
<dbReference type="EMBL" id="RAPY01000001">
    <property type="protein sequence ID" value="RKE56314.1"/>
    <property type="molecule type" value="Genomic_DNA"/>
</dbReference>
<dbReference type="Proteomes" id="UP000286246">
    <property type="component" value="Unassembled WGS sequence"/>
</dbReference>
<dbReference type="RefSeq" id="WP_120258001.1">
    <property type="nucleotide sequence ID" value="NZ_RAPY01000001.1"/>
</dbReference>